<protein>
    <recommendedName>
        <fullName evidence="1">Transglycosylase SLT domain-containing protein</fullName>
    </recommendedName>
</protein>
<evidence type="ECO:0000259" key="1">
    <source>
        <dbReference type="Pfam" id="PF01464"/>
    </source>
</evidence>
<dbReference type="AlphaFoldDB" id="A0AAP0PAI5"/>
<gene>
    <name evidence="2" type="ORF">Scep_013323</name>
</gene>
<comment type="caution">
    <text evidence="2">The sequence shown here is derived from an EMBL/GenBank/DDBJ whole genome shotgun (WGS) entry which is preliminary data.</text>
</comment>
<dbReference type="SUPFAM" id="SSF53955">
    <property type="entry name" value="Lysozyme-like"/>
    <property type="match status" value="2"/>
</dbReference>
<dbReference type="Proteomes" id="UP001419268">
    <property type="component" value="Unassembled WGS sequence"/>
</dbReference>
<dbReference type="EMBL" id="JBBNAG010000005">
    <property type="protein sequence ID" value="KAK9133795.1"/>
    <property type="molecule type" value="Genomic_DNA"/>
</dbReference>
<evidence type="ECO:0000313" key="2">
    <source>
        <dbReference type="EMBL" id="KAK9133795.1"/>
    </source>
</evidence>
<evidence type="ECO:0000313" key="3">
    <source>
        <dbReference type="Proteomes" id="UP001419268"/>
    </source>
</evidence>
<dbReference type="Pfam" id="PF01464">
    <property type="entry name" value="SLT"/>
    <property type="match status" value="1"/>
</dbReference>
<dbReference type="InterPro" id="IPR023346">
    <property type="entry name" value="Lysozyme-like_dom_sf"/>
</dbReference>
<feature type="domain" description="Transglycosylase SLT" evidence="1">
    <location>
        <begin position="72"/>
        <end position="177"/>
    </location>
</feature>
<accession>A0AAP0PAI5</accession>
<name>A0AAP0PAI5_9MAGN</name>
<organism evidence="2 3">
    <name type="scientific">Stephania cephalantha</name>
    <dbReference type="NCBI Taxonomy" id="152367"/>
    <lineage>
        <taxon>Eukaryota</taxon>
        <taxon>Viridiplantae</taxon>
        <taxon>Streptophyta</taxon>
        <taxon>Embryophyta</taxon>
        <taxon>Tracheophyta</taxon>
        <taxon>Spermatophyta</taxon>
        <taxon>Magnoliopsida</taxon>
        <taxon>Ranunculales</taxon>
        <taxon>Menispermaceae</taxon>
        <taxon>Menispermoideae</taxon>
        <taxon>Cissampelideae</taxon>
        <taxon>Stephania</taxon>
    </lineage>
</organism>
<sequence length="422" mass="48686">MAVSFKYWDECLDPQDLEALWGDPEVSKEWIDAGEDRGQKVHLSRDPDGQTYLTQTEMKAVAAIIVRRHFISQIDPDIICAIAELESDRQLLATRYNKKIKDYTIGIMQLLPQTAEWLFREMGYRAYDIIGNPDMLYRPFTSVYFGAAYLNWLSSYEGIERTEEFVVRAYRHGTKKATHKSTLKCWQLYLSVKQSLPSRRLTLENHNSMPEFSPVPPVSLNTGDTWVRWDSRTSAGDMEEMWKHPAVLKEWTRSGERRGRVRFSHDAEKRPYLSRTELMAVAEIVVSRHFSGGGIKPTVLCALAEVTSMRFINGVGLHTGLMGIEYHKALWLYKELGYRDYRVESVESLTNPFVSLYFAAAYLVWLSQYEGRERTPQFVIQAYLGGPDNVSLQETGPLWRKFEDALSHYEDTNKEQGNCSIL</sequence>
<reference evidence="2 3" key="1">
    <citation type="submission" date="2024-01" db="EMBL/GenBank/DDBJ databases">
        <title>Genome assemblies of Stephania.</title>
        <authorList>
            <person name="Yang L."/>
        </authorList>
    </citation>
    <scope>NUCLEOTIDE SEQUENCE [LARGE SCALE GENOMIC DNA]</scope>
    <source>
        <strain evidence="2">JXDWG</strain>
        <tissue evidence="2">Leaf</tissue>
    </source>
</reference>
<dbReference type="Gene3D" id="1.10.530.10">
    <property type="match status" value="2"/>
</dbReference>
<dbReference type="PANTHER" id="PTHR37179">
    <property type="entry name" value="TRANSGLYCOSYLASE"/>
    <property type="match status" value="1"/>
</dbReference>
<proteinExistence type="predicted"/>
<keyword evidence="3" id="KW-1185">Reference proteome</keyword>
<dbReference type="InterPro" id="IPR008258">
    <property type="entry name" value="Transglycosylase_SLT_dom_1"/>
</dbReference>
<dbReference type="PANTHER" id="PTHR37179:SF1">
    <property type="entry name" value="TRANSGLYCOSYLASE"/>
    <property type="match status" value="1"/>
</dbReference>